<keyword evidence="4" id="KW-1185">Reference proteome</keyword>
<dbReference type="InterPro" id="IPR001789">
    <property type="entry name" value="Sig_transdc_resp-reg_receiver"/>
</dbReference>
<dbReference type="InterPro" id="IPR007492">
    <property type="entry name" value="LytTR_DNA-bd_dom"/>
</dbReference>
<evidence type="ECO:0000313" key="4">
    <source>
        <dbReference type="Proteomes" id="UP000616779"/>
    </source>
</evidence>
<dbReference type="PANTHER" id="PTHR43228:SF1">
    <property type="entry name" value="TWO-COMPONENT RESPONSE REGULATOR ARR22"/>
    <property type="match status" value="1"/>
</dbReference>
<dbReference type="Pfam" id="PF00072">
    <property type="entry name" value="Response_reg"/>
    <property type="match status" value="1"/>
</dbReference>
<dbReference type="PANTHER" id="PTHR43228">
    <property type="entry name" value="TWO-COMPONENT RESPONSE REGULATOR"/>
    <property type="match status" value="1"/>
</dbReference>
<dbReference type="InterPro" id="IPR052048">
    <property type="entry name" value="ST_Response_Regulator"/>
</dbReference>
<dbReference type="Proteomes" id="UP000616779">
    <property type="component" value="Unassembled WGS sequence"/>
</dbReference>
<dbReference type="CDD" id="cd00156">
    <property type="entry name" value="REC"/>
    <property type="match status" value="1"/>
</dbReference>
<gene>
    <name evidence="3" type="ORF">GC098_27110</name>
</gene>
<dbReference type="SMART" id="SM00448">
    <property type="entry name" value="REC"/>
    <property type="match status" value="1"/>
</dbReference>
<reference evidence="3 4" key="1">
    <citation type="submission" date="2019-10" db="EMBL/GenBank/DDBJ databases">
        <title>Description of Paenibacillus terrestris sp. nov.</title>
        <authorList>
            <person name="Carlier A."/>
            <person name="Qi S."/>
        </authorList>
    </citation>
    <scope>NUCLEOTIDE SEQUENCE [LARGE SCALE GENOMIC DNA]</scope>
    <source>
        <strain evidence="3 4">LMG 31458</strain>
    </source>
</reference>
<feature type="domain" description="Response regulatory" evidence="2">
    <location>
        <begin position="59"/>
        <end position="176"/>
    </location>
</feature>
<dbReference type="SMART" id="SM00850">
    <property type="entry name" value="LytTR"/>
    <property type="match status" value="1"/>
</dbReference>
<name>A0ABX1Y2N5_9BACL</name>
<dbReference type="PROSITE" id="PS50110">
    <property type="entry name" value="RESPONSE_REGULATORY"/>
    <property type="match status" value="1"/>
</dbReference>
<evidence type="ECO:0000256" key="1">
    <source>
        <dbReference type="PROSITE-ProRule" id="PRU00169"/>
    </source>
</evidence>
<dbReference type="Gene3D" id="2.40.50.1020">
    <property type="entry name" value="LytTr DNA-binding domain"/>
    <property type="match status" value="1"/>
</dbReference>
<sequence>MPALKQSTYLNPHLELYKITVLLPSKWTKLAVSEYKLTGYMGPWVRGLECDERMGHRFTVAIVEDNYWAGKLLESYSQQCGLRVISIVSEGEQFIQLYDQLQPDIMLVDIGLEGNLDGITMVQSLRSAGYQQKVIMVSGTTNIDHVLTSFHDLGSLYFLSKPVMLPKFQAAIRKAISEIQLERSQQVQAPKPRSTTWITVKNQKSELPISEDSILFIEKEDKRLTRIHLMNGAHMESSTNLTDILAQSSPHMFSPFKGFLVNLRHVVSYVKESGFPTSRRFLIHLNHTPVKVPLSRNLQKDFAKLLQELQ</sequence>
<protein>
    <submittedName>
        <fullName evidence="3">Response regulator</fullName>
    </submittedName>
</protein>
<dbReference type="Gene3D" id="3.40.50.2300">
    <property type="match status" value="1"/>
</dbReference>
<comment type="caution">
    <text evidence="3">The sequence shown here is derived from an EMBL/GenBank/DDBJ whole genome shotgun (WGS) entry which is preliminary data.</text>
</comment>
<feature type="modified residue" description="4-aspartylphosphate" evidence="1">
    <location>
        <position position="109"/>
    </location>
</feature>
<evidence type="ECO:0000313" key="3">
    <source>
        <dbReference type="EMBL" id="NOU75011.1"/>
    </source>
</evidence>
<proteinExistence type="predicted"/>
<dbReference type="InterPro" id="IPR011006">
    <property type="entry name" value="CheY-like_superfamily"/>
</dbReference>
<accession>A0ABX1Y2N5</accession>
<dbReference type="EMBL" id="WHOA01000197">
    <property type="protein sequence ID" value="NOU75011.1"/>
    <property type="molecule type" value="Genomic_DNA"/>
</dbReference>
<evidence type="ECO:0000259" key="2">
    <source>
        <dbReference type="PROSITE" id="PS50110"/>
    </source>
</evidence>
<dbReference type="SUPFAM" id="SSF52172">
    <property type="entry name" value="CheY-like"/>
    <property type="match status" value="1"/>
</dbReference>
<organism evidence="3 4">
    <name type="scientific">Paenibacillus phytorum</name>
    <dbReference type="NCBI Taxonomy" id="2654977"/>
    <lineage>
        <taxon>Bacteria</taxon>
        <taxon>Bacillati</taxon>
        <taxon>Bacillota</taxon>
        <taxon>Bacilli</taxon>
        <taxon>Bacillales</taxon>
        <taxon>Paenibacillaceae</taxon>
        <taxon>Paenibacillus</taxon>
    </lineage>
</organism>
<dbReference type="Pfam" id="PF04397">
    <property type="entry name" value="LytTR"/>
    <property type="match status" value="1"/>
</dbReference>
<keyword evidence="1" id="KW-0597">Phosphoprotein</keyword>